<dbReference type="GO" id="GO:0019629">
    <property type="term" value="P:propionate catabolic process, 2-methylcitrate cycle"/>
    <property type="evidence" value="ECO:0007669"/>
    <property type="project" value="TreeGrafter"/>
</dbReference>
<dbReference type="CDD" id="cd00377">
    <property type="entry name" value="ICL_PEPM"/>
    <property type="match status" value="1"/>
</dbReference>
<dbReference type="Gene3D" id="3.20.20.60">
    <property type="entry name" value="Phosphoenolpyruvate-binding domains"/>
    <property type="match status" value="1"/>
</dbReference>
<dbReference type="InterPro" id="IPR040442">
    <property type="entry name" value="Pyrv_kinase-like_dom_sf"/>
</dbReference>
<accession>A0A9Q8YI55</accession>
<proteinExistence type="predicted"/>
<dbReference type="InterPro" id="IPR015813">
    <property type="entry name" value="Pyrv/PenolPyrv_kinase-like_dom"/>
</dbReference>
<reference evidence="1" key="1">
    <citation type="submission" date="2022-06" db="EMBL/GenBank/DDBJ databases">
        <title>Physiological and biochemical characterization and genomic elucidation of a strain of the genus Ensifer adhaerens M8 that combines arsenic oxidation and chromium reduction.</title>
        <authorList>
            <person name="Li X."/>
            <person name="Yu c."/>
        </authorList>
    </citation>
    <scope>NUCLEOTIDE SEQUENCE</scope>
    <source>
        <strain evidence="1">M8</strain>
        <plasmid evidence="1">pC</plasmid>
    </source>
</reference>
<dbReference type="EMBL" id="CP098810">
    <property type="protein sequence ID" value="USJ28520.1"/>
    <property type="molecule type" value="Genomic_DNA"/>
</dbReference>
<dbReference type="RefSeq" id="WP_252161588.1">
    <property type="nucleotide sequence ID" value="NZ_CP098810.1"/>
</dbReference>
<dbReference type="SUPFAM" id="SSF51621">
    <property type="entry name" value="Phosphoenolpyruvate/pyruvate domain"/>
    <property type="match status" value="1"/>
</dbReference>
<dbReference type="PANTHER" id="PTHR42905">
    <property type="entry name" value="PHOSPHOENOLPYRUVATE CARBOXYLASE"/>
    <property type="match status" value="1"/>
</dbReference>
<keyword evidence="1" id="KW-0456">Lyase</keyword>
<evidence type="ECO:0000313" key="2">
    <source>
        <dbReference type="Proteomes" id="UP001055460"/>
    </source>
</evidence>
<dbReference type="AlphaFoldDB" id="A0A9Q8YI55"/>
<dbReference type="PANTHER" id="PTHR42905:SF3">
    <property type="entry name" value="OXALOACETATE DECARBOXYLASE"/>
    <property type="match status" value="1"/>
</dbReference>
<name>A0A9Q8YI55_ENSAD</name>
<dbReference type="InterPro" id="IPR039556">
    <property type="entry name" value="ICL/PEPM"/>
</dbReference>
<evidence type="ECO:0000313" key="1">
    <source>
        <dbReference type="EMBL" id="USJ28520.1"/>
    </source>
</evidence>
<dbReference type="GO" id="GO:0046421">
    <property type="term" value="F:methylisocitrate lyase activity"/>
    <property type="evidence" value="ECO:0007669"/>
    <property type="project" value="TreeGrafter"/>
</dbReference>
<dbReference type="Pfam" id="PF13714">
    <property type="entry name" value="PEP_mutase"/>
    <property type="match status" value="1"/>
</dbReference>
<organism evidence="1 2">
    <name type="scientific">Ensifer adhaerens</name>
    <name type="common">Sinorhizobium morelense</name>
    <dbReference type="NCBI Taxonomy" id="106592"/>
    <lineage>
        <taxon>Bacteria</taxon>
        <taxon>Pseudomonadati</taxon>
        <taxon>Pseudomonadota</taxon>
        <taxon>Alphaproteobacteria</taxon>
        <taxon>Hyphomicrobiales</taxon>
        <taxon>Rhizobiaceae</taxon>
        <taxon>Sinorhizobium/Ensifer group</taxon>
        <taxon>Ensifer</taxon>
    </lineage>
</organism>
<geneLocation type="plasmid" evidence="1 2">
    <name>pC</name>
</geneLocation>
<gene>
    <name evidence="1" type="ORF">NE863_35245</name>
</gene>
<keyword evidence="1" id="KW-0614">Plasmid</keyword>
<protein>
    <submittedName>
        <fullName evidence="1">Isocitrate lyase/PEP mutase family protein</fullName>
    </submittedName>
</protein>
<dbReference type="Proteomes" id="UP001055460">
    <property type="component" value="Plasmid pC"/>
</dbReference>
<sequence length="289" mass="31170">MGQEHVRKQFLELISRNRCTSPAPVFDPISARIAEEIGYEAAILAGSSASLQVLGSPDLVLITLSELVEQTRRITRACTIPLLVDADHGYGNALNVMRTIQELSCAGAAAVTIEDTELPDRFDKPGNREVISLDEALGKMRAASAASRDSPVCVVARTDLSITGIGECAARVQAYSQTGAEAVFISGVKTRDQLDALSAATSLPLLLGVIPNELKDTDYLASRRVRLFNLGHQPILASIKATREALAFGKGLGLGADQINLATPHDVELYSRSHQYRIWAEMFLQRAAE</sequence>